<sequence length="379" mass="43857">MLDFNYKQLDTSTNFLTVGAGALWADIIPYLDKYNRSVYVMQTNNSFTVGGSVSANCHGWQPNTQPIASTVESFRLINANGELLTCSRYENQQLFSLVLGGYGLFGIILDLKLKTVPNELYKCKQYIINSSDYVNEFLRVTTDKNVRMAYGRININPQNFMNESIISTFVIDTNIKKEDISKTSFTKLRRTVFRSSVNSNYGKNLRWRAEKITARLISKKVFSRNQLLNESVEVFQNTDPRYTDILHEYFIPKDSVNQFIELLKTVIPKYDVDLLNITVRNVMKDESTFLKYANTDVFGFVMLFSQQRTAAAEKEMERLTKTLINEAVSLKGTYYLPYRLHASKEQFNIAYPQAAAFFSLKLKYDPQEIFQNSFYLKYK</sequence>
<dbReference type="InterPro" id="IPR006094">
    <property type="entry name" value="Oxid_FAD_bind_N"/>
</dbReference>
<dbReference type="InterPro" id="IPR016169">
    <property type="entry name" value="FAD-bd_PCMH_sub2"/>
</dbReference>
<dbReference type="Gene3D" id="3.30.465.10">
    <property type="match status" value="1"/>
</dbReference>
<name>A0ABS9SDQ6_9BACT</name>
<feature type="domain" description="FAD-binding PCMH-type" evidence="3">
    <location>
        <begin position="1"/>
        <end position="118"/>
    </location>
</feature>
<evidence type="ECO:0000259" key="3">
    <source>
        <dbReference type="PROSITE" id="PS51387"/>
    </source>
</evidence>
<evidence type="ECO:0000256" key="1">
    <source>
        <dbReference type="ARBA" id="ARBA00022630"/>
    </source>
</evidence>
<reference evidence="4 5" key="1">
    <citation type="submission" date="2022-02" db="EMBL/GenBank/DDBJ databases">
        <authorList>
            <person name="Min J."/>
        </authorList>
    </citation>
    <scope>NUCLEOTIDE SEQUENCE [LARGE SCALE GENOMIC DNA]</scope>
    <source>
        <strain evidence="4 5">GR10-1</strain>
    </source>
</reference>
<keyword evidence="5" id="KW-1185">Reference proteome</keyword>
<dbReference type="Pfam" id="PF01565">
    <property type="entry name" value="FAD_binding_4"/>
    <property type="match status" value="1"/>
</dbReference>
<protein>
    <submittedName>
        <fullName evidence="4">FAD-binding protein</fullName>
    </submittedName>
</protein>
<proteinExistence type="predicted"/>
<dbReference type="InterPro" id="IPR016166">
    <property type="entry name" value="FAD-bd_PCMH"/>
</dbReference>
<dbReference type="InterPro" id="IPR016164">
    <property type="entry name" value="FAD-linked_Oxase-like_C"/>
</dbReference>
<dbReference type="InterPro" id="IPR036318">
    <property type="entry name" value="FAD-bd_PCMH-like_sf"/>
</dbReference>
<dbReference type="PANTHER" id="PTHR43762:SF1">
    <property type="entry name" value="D-ARABINONO-1,4-LACTONE OXIDASE"/>
    <property type="match status" value="1"/>
</dbReference>
<accession>A0ABS9SDQ6</accession>
<organism evidence="4 5">
    <name type="scientific">Niabella ginsengisoli</name>
    <dbReference type="NCBI Taxonomy" id="522298"/>
    <lineage>
        <taxon>Bacteria</taxon>
        <taxon>Pseudomonadati</taxon>
        <taxon>Bacteroidota</taxon>
        <taxon>Chitinophagia</taxon>
        <taxon>Chitinophagales</taxon>
        <taxon>Chitinophagaceae</taxon>
        <taxon>Niabella</taxon>
    </lineage>
</organism>
<dbReference type="EMBL" id="JAKWBL010000001">
    <property type="protein sequence ID" value="MCH5596492.1"/>
    <property type="molecule type" value="Genomic_DNA"/>
</dbReference>
<dbReference type="Proteomes" id="UP001202248">
    <property type="component" value="Unassembled WGS sequence"/>
</dbReference>
<evidence type="ECO:0000313" key="5">
    <source>
        <dbReference type="Proteomes" id="UP001202248"/>
    </source>
</evidence>
<gene>
    <name evidence="4" type="ORF">MKP09_00400</name>
</gene>
<dbReference type="SUPFAM" id="SSF56176">
    <property type="entry name" value="FAD-binding/transporter-associated domain-like"/>
    <property type="match status" value="1"/>
</dbReference>
<keyword evidence="2" id="KW-0274">FAD</keyword>
<dbReference type="PROSITE" id="PS51387">
    <property type="entry name" value="FAD_PCMH"/>
    <property type="match status" value="1"/>
</dbReference>
<evidence type="ECO:0000313" key="4">
    <source>
        <dbReference type="EMBL" id="MCH5596492.1"/>
    </source>
</evidence>
<dbReference type="RefSeq" id="WP_240825426.1">
    <property type="nucleotide sequence ID" value="NZ_JAKWBL010000001.1"/>
</dbReference>
<dbReference type="SUPFAM" id="SSF55103">
    <property type="entry name" value="FAD-linked oxidases, C-terminal domain"/>
    <property type="match status" value="1"/>
</dbReference>
<dbReference type="PANTHER" id="PTHR43762">
    <property type="entry name" value="L-GULONOLACTONE OXIDASE"/>
    <property type="match status" value="1"/>
</dbReference>
<keyword evidence="1" id="KW-0285">Flavoprotein</keyword>
<dbReference type="InterPro" id="IPR010031">
    <property type="entry name" value="FAD_lactone_oxidase-like"/>
</dbReference>
<evidence type="ECO:0000256" key="2">
    <source>
        <dbReference type="ARBA" id="ARBA00022827"/>
    </source>
</evidence>
<comment type="caution">
    <text evidence="4">The sequence shown here is derived from an EMBL/GenBank/DDBJ whole genome shotgun (WGS) entry which is preliminary data.</text>
</comment>